<dbReference type="InterPro" id="IPR017941">
    <property type="entry name" value="Rieske_2Fe-2S"/>
</dbReference>
<evidence type="ECO:0000256" key="3">
    <source>
        <dbReference type="ARBA" id="ARBA00023004"/>
    </source>
</evidence>
<gene>
    <name evidence="7" type="ORF">GCM10009807_24500</name>
</gene>
<keyword evidence="1" id="KW-0001">2Fe-2S</keyword>
<keyword evidence="4" id="KW-0411">Iron-sulfur</keyword>
<evidence type="ECO:0000256" key="2">
    <source>
        <dbReference type="ARBA" id="ARBA00022723"/>
    </source>
</evidence>
<dbReference type="EMBL" id="BAAAPK010000001">
    <property type="protein sequence ID" value="GAA1679702.1"/>
    <property type="molecule type" value="Genomic_DNA"/>
</dbReference>
<dbReference type="SUPFAM" id="SSF50022">
    <property type="entry name" value="ISP domain"/>
    <property type="match status" value="1"/>
</dbReference>
<accession>A0ABP4SZ96</accession>
<evidence type="ECO:0000256" key="4">
    <source>
        <dbReference type="ARBA" id="ARBA00023014"/>
    </source>
</evidence>
<name>A0ABP4SZ96_9MICO</name>
<reference evidence="8" key="1">
    <citation type="journal article" date="2019" name="Int. J. Syst. Evol. Microbiol.">
        <title>The Global Catalogue of Microorganisms (GCM) 10K type strain sequencing project: providing services to taxonomists for standard genome sequencing and annotation.</title>
        <authorList>
            <consortium name="The Broad Institute Genomics Platform"/>
            <consortium name="The Broad Institute Genome Sequencing Center for Infectious Disease"/>
            <person name="Wu L."/>
            <person name="Ma J."/>
        </authorList>
    </citation>
    <scope>NUCLEOTIDE SEQUENCE [LARGE SCALE GENOMIC DNA]</scope>
    <source>
        <strain evidence="8">JCM 15575</strain>
    </source>
</reference>
<dbReference type="InterPro" id="IPR036922">
    <property type="entry name" value="Rieske_2Fe-2S_sf"/>
</dbReference>
<feature type="region of interest" description="Disordered" evidence="5">
    <location>
        <begin position="173"/>
        <end position="193"/>
    </location>
</feature>
<evidence type="ECO:0000256" key="1">
    <source>
        <dbReference type="ARBA" id="ARBA00022714"/>
    </source>
</evidence>
<dbReference type="PANTHER" id="PTHR21496">
    <property type="entry name" value="FERREDOXIN-RELATED"/>
    <property type="match status" value="1"/>
</dbReference>
<organism evidence="7 8">
    <name type="scientific">Microbacterium lacus</name>
    <dbReference type="NCBI Taxonomy" id="415217"/>
    <lineage>
        <taxon>Bacteria</taxon>
        <taxon>Bacillati</taxon>
        <taxon>Actinomycetota</taxon>
        <taxon>Actinomycetes</taxon>
        <taxon>Micrococcales</taxon>
        <taxon>Microbacteriaceae</taxon>
        <taxon>Microbacterium</taxon>
    </lineage>
</organism>
<keyword evidence="2" id="KW-0479">Metal-binding</keyword>
<proteinExistence type="predicted"/>
<feature type="compositionally biased region" description="Basic and acidic residues" evidence="5">
    <location>
        <begin position="182"/>
        <end position="193"/>
    </location>
</feature>
<dbReference type="CDD" id="cd03467">
    <property type="entry name" value="Rieske"/>
    <property type="match status" value="1"/>
</dbReference>
<keyword evidence="8" id="KW-1185">Reference proteome</keyword>
<comment type="caution">
    <text evidence="7">The sequence shown here is derived from an EMBL/GenBank/DDBJ whole genome shotgun (WGS) entry which is preliminary data.</text>
</comment>
<dbReference type="RefSeq" id="WP_344054963.1">
    <property type="nucleotide sequence ID" value="NZ_BAAAPK010000001.1"/>
</dbReference>
<dbReference type="Pfam" id="PF00355">
    <property type="entry name" value="Rieske"/>
    <property type="match status" value="1"/>
</dbReference>
<keyword evidence="3" id="KW-0408">Iron</keyword>
<evidence type="ECO:0000256" key="5">
    <source>
        <dbReference type="SAM" id="MobiDB-lite"/>
    </source>
</evidence>
<dbReference type="Proteomes" id="UP001500596">
    <property type="component" value="Unassembled WGS sequence"/>
</dbReference>
<dbReference type="PANTHER" id="PTHR21496:SF23">
    <property type="entry name" value="3-PHENYLPROPIONATE_CINNAMIC ACID DIOXYGENASE FERREDOXIN SUBUNIT"/>
    <property type="match status" value="1"/>
</dbReference>
<evidence type="ECO:0000313" key="7">
    <source>
        <dbReference type="EMBL" id="GAA1679702.1"/>
    </source>
</evidence>
<feature type="domain" description="Rieske" evidence="6">
    <location>
        <begin position="6"/>
        <end position="118"/>
    </location>
</feature>
<dbReference type="PROSITE" id="PS51296">
    <property type="entry name" value="RIESKE"/>
    <property type="match status" value="1"/>
</dbReference>
<evidence type="ECO:0000259" key="6">
    <source>
        <dbReference type="PROSITE" id="PS51296"/>
    </source>
</evidence>
<sequence>MAETKIVVGKADDFKDGDRVTIETSNGRKIVVFRQSGEFYALLNRCPHRGADLCKGRFVTNLTSDAVGEYVFHGENRMLACPWHGWEFDIRTGQSYFDPVGTRARPFSVQVQTGDEVRTELDSGEASYTPSEYAAAVAEVGGSSDGPQPGPYKVESFAVSIEDSYVVVSLRAARPARAPRPPRPEEPIKEAIG</sequence>
<dbReference type="Gene3D" id="2.102.10.10">
    <property type="entry name" value="Rieske [2Fe-2S] iron-sulphur domain"/>
    <property type="match status" value="1"/>
</dbReference>
<protein>
    <submittedName>
        <fullName evidence="7">Rieske (2Fe-2S) protein</fullName>
    </submittedName>
</protein>
<evidence type="ECO:0000313" key="8">
    <source>
        <dbReference type="Proteomes" id="UP001500596"/>
    </source>
</evidence>